<gene>
    <name evidence="1" type="ORF">ACFQ2X_02250</name>
</gene>
<sequence length="821" mass="91213">MNRTENHEIGICVVSDKLLLREDLDQVMTFLHAIQDSGETVGVSSTGEVAEVRAQYTVNANAGYSNCSQAELFSATSHQARQFFSHTGRKNRFTFSLRQYTSLDDAVCTLTANPATFDIFFVDTECVPFPHTHRDDAPDPFTVLSRHCRVSRLSPHSKNLLIPMRELDDALGYVDGSIKLRVHRNMPETDRAGLLKLLLDHLDFCYLNKILARALKAADDPVALATGIYGFMQTNWPAHWDFHYYTGSMVANFIRSMHRLSSDDTTTQAPRCLTGNNEHSLAAGALAGWQLYQRAYVITVTSGMIDEFRGTLSNLHRARAPGLIICADSPEQSWYAFQGTLDPETDGRQVIAARGIPHFYIHERKDIPAQLGRALARLRDEPGPVFIFATPGVLESKEHVALEIPAPRIAAVADAAGNSQREAQIDAAVEIINHSRTRLLWYCGPLSAAQRKQVYQIAERAGIGLADALTHPGSVSPYEDGTPNPNYLGACGVYAFSRRLYHFLHQNGKLHDVESQCLFFLKSKIDQAATPFSDSKLARNLRIVQVNKNTAHISPFTDIALSLSLNEFLDTVLQRLDVDPQVLALRREALHKVQQMEEGVPVDYLDTLPMSASYFTMHMGKLVHRLIQEENYRYTGVYDVGRGGLSALRNIPRTDPGFSGWYGRALMGDALSALPYIARTSRHNVLAFIGDGARALVPDIHHRLAEALANNPRRDHISVNLFYLCNGVLSMIRTYLDARSSSKDGSQVVVPARLDTGDFVQSSGDVPVYHHRFNTCDTQHLHTMITRRGAVNIAEVLIAHDSDGDGLSLLSESAWHRAECG</sequence>
<protein>
    <recommendedName>
        <fullName evidence="3">Decarboxylase</fullName>
    </recommendedName>
</protein>
<dbReference type="Proteomes" id="UP001597264">
    <property type="component" value="Unassembled WGS sequence"/>
</dbReference>
<keyword evidence="2" id="KW-1185">Reference proteome</keyword>
<organism evidence="1 2">
    <name type="scientific">Microbulbifer celer</name>
    <dbReference type="NCBI Taxonomy" id="435905"/>
    <lineage>
        <taxon>Bacteria</taxon>
        <taxon>Pseudomonadati</taxon>
        <taxon>Pseudomonadota</taxon>
        <taxon>Gammaproteobacteria</taxon>
        <taxon>Cellvibrionales</taxon>
        <taxon>Microbulbiferaceae</taxon>
        <taxon>Microbulbifer</taxon>
    </lineage>
</organism>
<evidence type="ECO:0000313" key="2">
    <source>
        <dbReference type="Proteomes" id="UP001597264"/>
    </source>
</evidence>
<dbReference type="RefSeq" id="WP_230437845.1">
    <property type="nucleotide sequence ID" value="NZ_CP087715.1"/>
</dbReference>
<evidence type="ECO:0008006" key="3">
    <source>
        <dbReference type="Google" id="ProtNLM"/>
    </source>
</evidence>
<dbReference type="Gene3D" id="3.40.50.1220">
    <property type="entry name" value="TPP-binding domain"/>
    <property type="match status" value="1"/>
</dbReference>
<comment type="caution">
    <text evidence="1">The sequence shown here is derived from an EMBL/GenBank/DDBJ whole genome shotgun (WGS) entry which is preliminary data.</text>
</comment>
<dbReference type="SUPFAM" id="SSF52518">
    <property type="entry name" value="Thiamin diphosphate-binding fold (THDP-binding)"/>
    <property type="match status" value="1"/>
</dbReference>
<proteinExistence type="predicted"/>
<accession>A0ABW3U3K6</accession>
<dbReference type="Gene3D" id="3.40.50.970">
    <property type="match status" value="2"/>
</dbReference>
<dbReference type="EMBL" id="JBHTLR010000004">
    <property type="protein sequence ID" value="MFD1215408.1"/>
    <property type="molecule type" value="Genomic_DNA"/>
</dbReference>
<dbReference type="InterPro" id="IPR029061">
    <property type="entry name" value="THDP-binding"/>
</dbReference>
<reference evidence="2" key="1">
    <citation type="journal article" date="2019" name="Int. J. Syst. Evol. Microbiol.">
        <title>The Global Catalogue of Microorganisms (GCM) 10K type strain sequencing project: providing services to taxonomists for standard genome sequencing and annotation.</title>
        <authorList>
            <consortium name="The Broad Institute Genomics Platform"/>
            <consortium name="The Broad Institute Genome Sequencing Center for Infectious Disease"/>
            <person name="Wu L."/>
            <person name="Ma J."/>
        </authorList>
    </citation>
    <scope>NUCLEOTIDE SEQUENCE [LARGE SCALE GENOMIC DNA]</scope>
    <source>
        <strain evidence="2">CCUG 54356</strain>
    </source>
</reference>
<evidence type="ECO:0000313" key="1">
    <source>
        <dbReference type="EMBL" id="MFD1215408.1"/>
    </source>
</evidence>
<name>A0ABW3U3K6_9GAMM</name>